<feature type="signal peptide" evidence="1">
    <location>
        <begin position="1"/>
        <end position="21"/>
    </location>
</feature>
<keyword evidence="1" id="KW-0732">Signal</keyword>
<feature type="chain" id="PRO_5026333078" description="PRC-barrel domain-containing protein" evidence="1">
    <location>
        <begin position="22"/>
        <end position="131"/>
    </location>
</feature>
<evidence type="ECO:0000313" key="2">
    <source>
        <dbReference type="EMBL" id="MTD93536.1"/>
    </source>
</evidence>
<evidence type="ECO:0008006" key="4">
    <source>
        <dbReference type="Google" id="ProtNLM"/>
    </source>
</evidence>
<reference evidence="2 3" key="1">
    <citation type="submission" date="2019-11" db="EMBL/GenBank/DDBJ databases">
        <title>Identification of a novel strain.</title>
        <authorList>
            <person name="Xu Q."/>
            <person name="Wang G."/>
        </authorList>
    </citation>
    <scope>NUCLEOTIDE SEQUENCE [LARGE SCALE GENOMIC DNA]</scope>
    <source>
        <strain evidence="3">xq</strain>
    </source>
</reference>
<gene>
    <name evidence="2" type="ORF">GIW81_04210</name>
</gene>
<comment type="caution">
    <text evidence="2">The sequence shown here is derived from an EMBL/GenBank/DDBJ whole genome shotgun (WGS) entry which is preliminary data.</text>
</comment>
<proteinExistence type="predicted"/>
<name>A0A6I3KHA5_9HYPH</name>
<evidence type="ECO:0000313" key="3">
    <source>
        <dbReference type="Proteomes" id="UP000440694"/>
    </source>
</evidence>
<accession>A0A6I3KHA5</accession>
<dbReference type="Gene3D" id="2.30.30.240">
    <property type="entry name" value="PRC-barrel domain"/>
    <property type="match status" value="1"/>
</dbReference>
<organism evidence="2 3">
    <name type="scientific">Hyphomicrobium album</name>
    <dbReference type="NCBI Taxonomy" id="2665159"/>
    <lineage>
        <taxon>Bacteria</taxon>
        <taxon>Pseudomonadati</taxon>
        <taxon>Pseudomonadota</taxon>
        <taxon>Alphaproteobacteria</taxon>
        <taxon>Hyphomicrobiales</taxon>
        <taxon>Hyphomicrobiaceae</taxon>
        <taxon>Hyphomicrobium</taxon>
    </lineage>
</organism>
<dbReference type="EMBL" id="WMBQ01000001">
    <property type="protein sequence ID" value="MTD93536.1"/>
    <property type="molecule type" value="Genomic_DNA"/>
</dbReference>
<dbReference type="RefSeq" id="WP_154738068.1">
    <property type="nucleotide sequence ID" value="NZ_WMBQ01000001.1"/>
</dbReference>
<protein>
    <recommendedName>
        <fullName evidence="4">PRC-barrel domain-containing protein</fullName>
    </recommendedName>
</protein>
<keyword evidence="3" id="KW-1185">Reference proteome</keyword>
<dbReference type="AlphaFoldDB" id="A0A6I3KHA5"/>
<evidence type="ECO:0000256" key="1">
    <source>
        <dbReference type="SAM" id="SignalP"/>
    </source>
</evidence>
<sequence>MISRTILAAIVAAGTAGAALAEVQVKTPGVDVKAPAGGVELDIDIGKTPPSDAWIGRAVYSADNKHLGEVSGTAGDKIYFDMGGFLGIGETRVMLDDDSVASVKNDRIQLKLTEAEAKSLPPVDEKEIAPK</sequence>
<dbReference type="Proteomes" id="UP000440694">
    <property type="component" value="Unassembled WGS sequence"/>
</dbReference>